<evidence type="ECO:0000313" key="3">
    <source>
        <dbReference type="WBParaSite" id="ALUE_0000189101-mRNA-1"/>
    </source>
</evidence>
<protein>
    <submittedName>
        <fullName evidence="3">BZIP domain-containing protein</fullName>
    </submittedName>
</protein>
<sequence length="117" mass="13930">EARVELLSCKFPRITRLLIPRPSQAESSQRLFKNFFFCFSPREEWGTVRRTRAISLAGMSNAEITDRKRQQNRAAAVRYRRKLKDKRHREKVEKMVKQALTLKNSTFLMETLEKSER</sequence>
<reference evidence="3" key="1">
    <citation type="submission" date="2017-02" db="UniProtKB">
        <authorList>
            <consortium name="WormBaseParasite"/>
        </authorList>
    </citation>
    <scope>IDENTIFICATION</scope>
</reference>
<accession>A0A0M3HK46</accession>
<dbReference type="InterPro" id="IPR004827">
    <property type="entry name" value="bZIP"/>
</dbReference>
<dbReference type="AlphaFoldDB" id="A0A0M3HK46"/>
<organism evidence="2 3">
    <name type="scientific">Ascaris lumbricoides</name>
    <name type="common">Giant roundworm</name>
    <dbReference type="NCBI Taxonomy" id="6252"/>
    <lineage>
        <taxon>Eukaryota</taxon>
        <taxon>Metazoa</taxon>
        <taxon>Ecdysozoa</taxon>
        <taxon>Nematoda</taxon>
        <taxon>Chromadorea</taxon>
        <taxon>Rhabditida</taxon>
        <taxon>Spirurina</taxon>
        <taxon>Ascaridomorpha</taxon>
        <taxon>Ascaridoidea</taxon>
        <taxon>Ascarididae</taxon>
        <taxon>Ascaris</taxon>
    </lineage>
</organism>
<name>A0A0M3HK46_ASCLU</name>
<evidence type="ECO:0000259" key="1">
    <source>
        <dbReference type="PROSITE" id="PS00036"/>
    </source>
</evidence>
<keyword evidence="2" id="KW-1185">Reference proteome</keyword>
<dbReference type="WBParaSite" id="ALUE_0000189101-mRNA-1">
    <property type="protein sequence ID" value="ALUE_0000189101-mRNA-1"/>
    <property type="gene ID" value="ALUE_0000189101"/>
</dbReference>
<proteinExistence type="predicted"/>
<dbReference type="PROSITE" id="PS00036">
    <property type="entry name" value="BZIP_BASIC"/>
    <property type="match status" value="1"/>
</dbReference>
<dbReference type="GO" id="GO:0003700">
    <property type="term" value="F:DNA-binding transcription factor activity"/>
    <property type="evidence" value="ECO:0007669"/>
    <property type="project" value="InterPro"/>
</dbReference>
<feature type="domain" description="BZIP" evidence="1">
    <location>
        <begin position="67"/>
        <end position="82"/>
    </location>
</feature>
<dbReference type="Proteomes" id="UP000036681">
    <property type="component" value="Unplaced"/>
</dbReference>
<evidence type="ECO:0000313" key="2">
    <source>
        <dbReference type="Proteomes" id="UP000036681"/>
    </source>
</evidence>